<dbReference type="Proteomes" id="UP000215002">
    <property type="component" value="Chromosome"/>
</dbReference>
<dbReference type="OrthoDB" id="771064at2"/>
<evidence type="ECO:0000313" key="3">
    <source>
        <dbReference type="Proteomes" id="UP000215002"/>
    </source>
</evidence>
<gene>
    <name evidence="2" type="ORF">MuYL_4426</name>
</gene>
<accession>A0A223P3C0</accession>
<dbReference type="KEGG" id="muc:MuYL_4426"/>
<dbReference type="Pfam" id="PF20508">
    <property type="entry name" value="DUF6734"/>
    <property type="match status" value="1"/>
</dbReference>
<dbReference type="AlphaFoldDB" id="A0A223P3C0"/>
<name>A0A223P3C0_9SPHI</name>
<dbReference type="EMBL" id="CP022743">
    <property type="protein sequence ID" value="ASU36311.1"/>
    <property type="molecule type" value="Genomic_DNA"/>
</dbReference>
<dbReference type="InterPro" id="IPR046621">
    <property type="entry name" value="DUF6734"/>
</dbReference>
<protein>
    <recommendedName>
        <fullName evidence="1">DUF6734 domain-containing protein</fullName>
    </recommendedName>
</protein>
<sequence>MKILQTFWSGPADKANQNLLSTKAGWLSCEYHWMSWALSCLQAKSVFGDVNLVTDEKGKQILIDQLELPYSTVSVSLEGTLDNYHPALFSLAKIHTYGTQAEPFLHLDGDVFLWQKPDADFMNSRLLAQNLDKNLEFYPYTLNQINQHFTFVPPVLQRQHYENKDVYGSNAGLIGGSDLDFFRWYSREAFDFIDKNKDNLNKVNTGSLNFIFEQYLFCQLAAENRIPVTYYRPMVDDPVFKDYIKFEDHPNVAMVHPVGNFKKYHHVCDHVARTLRSDYPDYYYRIIDLVRSEGLSMRSAIYYSPLLKLTELAQQNPGKAVESSFLRTNAAIDYLNKKDPQNQIAGLNSNAPPAEFIKNVKLRVSEASDCDCLLEIFGLESAANELLEKLYTDEATVTNLYKADRENYSNIRNVFSLPDDELLQIKIGLPIHYKLLNHSLNWKLDYKEQVHALIQRNFNTEKAVCPMLLLPSELEGGVKEYYLDELDMIVFDTVKDVFTIANLLIELKTHFSSEEIEEDYLSFKQLIISTIKGLLYAGVVEIKI</sequence>
<keyword evidence="3" id="KW-1185">Reference proteome</keyword>
<feature type="domain" description="DUF6734" evidence="1">
    <location>
        <begin position="1"/>
        <end position="289"/>
    </location>
</feature>
<dbReference type="RefSeq" id="WP_094572342.1">
    <property type="nucleotide sequence ID" value="NZ_CP022743.1"/>
</dbReference>
<reference evidence="2 3" key="1">
    <citation type="submission" date="2017-08" db="EMBL/GenBank/DDBJ databases">
        <title>Complete genome sequence of Mucilaginibacter sp. strain BJC16-A31.</title>
        <authorList>
            <consortium name="Henan University of Science and Technology"/>
            <person name="You X."/>
        </authorList>
    </citation>
    <scope>NUCLEOTIDE SEQUENCE [LARGE SCALE GENOMIC DNA]</scope>
    <source>
        <strain evidence="2 3">BJC16-A31</strain>
    </source>
</reference>
<organism evidence="2 3">
    <name type="scientific">Mucilaginibacter xinganensis</name>
    <dbReference type="NCBI Taxonomy" id="1234841"/>
    <lineage>
        <taxon>Bacteria</taxon>
        <taxon>Pseudomonadati</taxon>
        <taxon>Bacteroidota</taxon>
        <taxon>Sphingobacteriia</taxon>
        <taxon>Sphingobacteriales</taxon>
        <taxon>Sphingobacteriaceae</taxon>
        <taxon>Mucilaginibacter</taxon>
    </lineage>
</organism>
<evidence type="ECO:0000313" key="2">
    <source>
        <dbReference type="EMBL" id="ASU36311.1"/>
    </source>
</evidence>
<proteinExistence type="predicted"/>
<evidence type="ECO:0000259" key="1">
    <source>
        <dbReference type="Pfam" id="PF20508"/>
    </source>
</evidence>